<protein>
    <submittedName>
        <fullName evidence="1">Uncharacterized protein</fullName>
    </submittedName>
</protein>
<comment type="caution">
    <text evidence="1">The sequence shown here is derived from an EMBL/GenBank/DDBJ whole genome shotgun (WGS) entry which is preliminary data.</text>
</comment>
<dbReference type="Gramene" id="Psat03G0083700-T1">
    <property type="protein sequence ID" value="KAI5424798.1"/>
    <property type="gene ID" value="KIW84_030837"/>
</dbReference>
<dbReference type="EMBL" id="JAMSHJ010000003">
    <property type="protein sequence ID" value="KAI5424798.1"/>
    <property type="molecule type" value="Genomic_DNA"/>
</dbReference>
<reference evidence="1 2" key="1">
    <citation type="journal article" date="2022" name="Nat. Genet.">
        <title>Improved pea reference genome and pan-genome highlight genomic features and evolutionary characteristics.</title>
        <authorList>
            <person name="Yang T."/>
            <person name="Liu R."/>
            <person name="Luo Y."/>
            <person name="Hu S."/>
            <person name="Wang D."/>
            <person name="Wang C."/>
            <person name="Pandey M.K."/>
            <person name="Ge S."/>
            <person name="Xu Q."/>
            <person name="Li N."/>
            <person name="Li G."/>
            <person name="Huang Y."/>
            <person name="Saxena R.K."/>
            <person name="Ji Y."/>
            <person name="Li M."/>
            <person name="Yan X."/>
            <person name="He Y."/>
            <person name="Liu Y."/>
            <person name="Wang X."/>
            <person name="Xiang C."/>
            <person name="Varshney R.K."/>
            <person name="Ding H."/>
            <person name="Gao S."/>
            <person name="Zong X."/>
        </authorList>
    </citation>
    <scope>NUCLEOTIDE SEQUENCE [LARGE SCALE GENOMIC DNA]</scope>
    <source>
        <strain evidence="1 2">cv. Zhongwan 6</strain>
    </source>
</reference>
<sequence length="173" mass="20176">MAMKIFSTKCNLRKKGIKIVYTCYFCDHAPETDHRVFLHFQLSCIITWKIWFARNQLHFQQKVLDPHGVAEEVFDELLEFNRVNNHLESKNESVDASEHDLNPKNLNIIQVDVGCYQEGCFSFGCIIRNHNNYVTMVASKKEIEHVELGLDELLEVRWVLQLAKNLNLDGILL</sequence>
<accession>A0A9D4XP03</accession>
<proteinExistence type="predicted"/>
<gene>
    <name evidence="1" type="ORF">KIW84_030837</name>
</gene>
<keyword evidence="2" id="KW-1185">Reference proteome</keyword>
<organism evidence="1 2">
    <name type="scientific">Pisum sativum</name>
    <name type="common">Garden pea</name>
    <name type="synonym">Lathyrus oleraceus</name>
    <dbReference type="NCBI Taxonomy" id="3888"/>
    <lineage>
        <taxon>Eukaryota</taxon>
        <taxon>Viridiplantae</taxon>
        <taxon>Streptophyta</taxon>
        <taxon>Embryophyta</taxon>
        <taxon>Tracheophyta</taxon>
        <taxon>Spermatophyta</taxon>
        <taxon>Magnoliopsida</taxon>
        <taxon>eudicotyledons</taxon>
        <taxon>Gunneridae</taxon>
        <taxon>Pentapetalae</taxon>
        <taxon>rosids</taxon>
        <taxon>fabids</taxon>
        <taxon>Fabales</taxon>
        <taxon>Fabaceae</taxon>
        <taxon>Papilionoideae</taxon>
        <taxon>50 kb inversion clade</taxon>
        <taxon>NPAAA clade</taxon>
        <taxon>Hologalegina</taxon>
        <taxon>IRL clade</taxon>
        <taxon>Fabeae</taxon>
        <taxon>Lathyrus</taxon>
    </lineage>
</organism>
<evidence type="ECO:0000313" key="2">
    <source>
        <dbReference type="Proteomes" id="UP001058974"/>
    </source>
</evidence>
<evidence type="ECO:0000313" key="1">
    <source>
        <dbReference type="EMBL" id="KAI5424798.1"/>
    </source>
</evidence>
<dbReference type="Proteomes" id="UP001058974">
    <property type="component" value="Chromosome 3"/>
</dbReference>
<name>A0A9D4XP03_PEA</name>
<dbReference type="AlphaFoldDB" id="A0A9D4XP03"/>